<keyword evidence="4 5" id="KW-0326">Glycosidase</keyword>
<dbReference type="GO" id="GO:0004575">
    <property type="term" value="F:sucrose alpha-glucosidase activity"/>
    <property type="evidence" value="ECO:0007669"/>
    <property type="project" value="TreeGrafter"/>
</dbReference>
<evidence type="ECO:0000256" key="1">
    <source>
        <dbReference type="ARBA" id="ARBA00009902"/>
    </source>
</evidence>
<evidence type="ECO:0000313" key="10">
    <source>
        <dbReference type="Proteomes" id="UP000514509"/>
    </source>
</evidence>
<organism evidence="9 10">
    <name type="scientific">Adhaeribacter radiodurans</name>
    <dbReference type="NCBI Taxonomy" id="2745197"/>
    <lineage>
        <taxon>Bacteria</taxon>
        <taxon>Pseudomonadati</taxon>
        <taxon>Bacteroidota</taxon>
        <taxon>Cytophagia</taxon>
        <taxon>Cytophagales</taxon>
        <taxon>Hymenobacteraceae</taxon>
        <taxon>Adhaeribacter</taxon>
    </lineage>
</organism>
<dbReference type="EMBL" id="CP055153">
    <property type="protein sequence ID" value="QMU31583.1"/>
    <property type="molecule type" value="Genomic_DNA"/>
</dbReference>
<accession>A0A7L7LFL5</accession>
<dbReference type="KEGG" id="add:HUW48_16080"/>
<protein>
    <submittedName>
        <fullName evidence="9">Glycoside hydrolase family 32 protein</fullName>
    </submittedName>
</protein>
<dbReference type="InterPro" id="IPR001362">
    <property type="entry name" value="Glyco_hydro_32"/>
</dbReference>
<feature type="region of interest" description="Disordered" evidence="6">
    <location>
        <begin position="13"/>
        <end position="45"/>
    </location>
</feature>
<keyword evidence="2 5" id="KW-0378">Hydrolase</keyword>
<dbReference type="InterPro" id="IPR013189">
    <property type="entry name" value="Glyco_hydro_32_C"/>
</dbReference>
<gene>
    <name evidence="9" type="ORF">HUW48_16080</name>
</gene>
<dbReference type="GO" id="GO:0005737">
    <property type="term" value="C:cytoplasm"/>
    <property type="evidence" value="ECO:0007669"/>
    <property type="project" value="TreeGrafter"/>
</dbReference>
<dbReference type="PANTHER" id="PTHR42800">
    <property type="entry name" value="EXOINULINASE INUD (AFU_ORTHOLOGUE AFUA_5G00480)"/>
    <property type="match status" value="1"/>
</dbReference>
<reference evidence="9 10" key="2">
    <citation type="submission" date="2020-08" db="EMBL/GenBank/DDBJ databases">
        <title>Adhaeribacter dokdonensis sp. nov., isolated from the rhizosphere of Elymus tsukushiensis, a plant native to the Dokdo Islands, Republic of Korea.</title>
        <authorList>
            <person name="Ghim S.Y."/>
        </authorList>
    </citation>
    <scope>NUCLEOTIDE SEQUENCE [LARGE SCALE GENOMIC DNA]</scope>
    <source>
        <strain evidence="9 10">KUDC8001</strain>
    </source>
</reference>
<dbReference type="AlphaFoldDB" id="A0A7L7LFL5"/>
<dbReference type="CDD" id="cd18622">
    <property type="entry name" value="GH32_Inu-like"/>
    <property type="match status" value="1"/>
</dbReference>
<reference evidence="9 10" key="1">
    <citation type="submission" date="2020-06" db="EMBL/GenBank/DDBJ databases">
        <authorList>
            <person name="Hwang Y.J."/>
        </authorList>
    </citation>
    <scope>NUCLEOTIDE SEQUENCE [LARGE SCALE GENOMIC DNA]</scope>
    <source>
        <strain evidence="9 10">KUDC8001</strain>
    </source>
</reference>
<evidence type="ECO:0000259" key="8">
    <source>
        <dbReference type="Pfam" id="PF08244"/>
    </source>
</evidence>
<feature type="domain" description="Glycosyl hydrolase family 32 N-terminal" evidence="7">
    <location>
        <begin position="50"/>
        <end position="352"/>
    </location>
</feature>
<dbReference type="InterPro" id="IPR013148">
    <property type="entry name" value="Glyco_hydro_32_N"/>
</dbReference>
<evidence type="ECO:0000256" key="6">
    <source>
        <dbReference type="SAM" id="MobiDB-lite"/>
    </source>
</evidence>
<dbReference type="SUPFAM" id="SSF49899">
    <property type="entry name" value="Concanavalin A-like lectins/glucanases"/>
    <property type="match status" value="1"/>
</dbReference>
<feature type="compositionally biased region" description="Low complexity" evidence="6">
    <location>
        <begin position="13"/>
        <end position="28"/>
    </location>
</feature>
<feature type="domain" description="Glycosyl hydrolase family 32 C-terminal" evidence="8">
    <location>
        <begin position="363"/>
        <end position="508"/>
    </location>
</feature>
<proteinExistence type="inferred from homology"/>
<evidence type="ECO:0000259" key="7">
    <source>
        <dbReference type="Pfam" id="PF00251"/>
    </source>
</evidence>
<dbReference type="Pfam" id="PF08244">
    <property type="entry name" value="Glyco_hydro_32C"/>
    <property type="match status" value="1"/>
</dbReference>
<dbReference type="InterPro" id="IPR018053">
    <property type="entry name" value="Glyco_hydro_32_AS"/>
</dbReference>
<dbReference type="Gene3D" id="2.115.10.20">
    <property type="entry name" value="Glycosyl hydrolase domain, family 43"/>
    <property type="match status" value="1"/>
</dbReference>
<dbReference type="Proteomes" id="UP000514509">
    <property type="component" value="Chromosome"/>
</dbReference>
<evidence type="ECO:0000256" key="4">
    <source>
        <dbReference type="ARBA" id="ARBA00023295"/>
    </source>
</evidence>
<evidence type="ECO:0000256" key="2">
    <source>
        <dbReference type="ARBA" id="ARBA00022801"/>
    </source>
</evidence>
<sequence length="522" mass="58181">MAVGILLYGCNSKSTNTENNNQSTEAESGTPESGKASNGTYTEQHRPQFHFSPPQMWMNDPNGMVYYAGEYHLFYQHYPDSTVWGPMHWGHAVSKDLVHWQNLPIALFPDSLGYIFSGSAVVDENNTAGFQKGNEKALVAIFTHHHPKTGKQVQSLAYSTDKGRTWIKYANNPVLPNPGISDFRDPKVSWYASAKKWIMTLAVKDRVHFYGSTDLKSWQLLSEFGKGNIGAHGGVWECPDLFPLTVDGQQKWVLFVSINPGGPNGGSATQYFIGDFNGKEFKNSNPPSTTLWIDQGADNYAGVTWANIPASDGRRLFMGWMSNWDYANKVPTGNWRSATTVARELTLQNTPAGIRLISVPVKELQQLRQDAKTIKAQEITSAFNLSKQYNLNTPLTELDLNFDLTKSTELIVKLSNAKGEYVNLGYSVPAKQLFIDRTHTGNTSFEPRFAKKHVAPLSLLNGKLNLRVLVDVASMEVFANQGQLVMTDIFFPTEDFTNIEISSKGPAQLLESNAYTLKSIWK</sequence>
<dbReference type="SMART" id="SM00640">
    <property type="entry name" value="Glyco_32"/>
    <property type="match status" value="1"/>
</dbReference>
<dbReference type="PROSITE" id="PS00609">
    <property type="entry name" value="GLYCOSYL_HYDROL_F32"/>
    <property type="match status" value="1"/>
</dbReference>
<dbReference type="GO" id="GO:0005987">
    <property type="term" value="P:sucrose catabolic process"/>
    <property type="evidence" value="ECO:0007669"/>
    <property type="project" value="TreeGrafter"/>
</dbReference>
<dbReference type="PANTHER" id="PTHR42800:SF1">
    <property type="entry name" value="EXOINULINASE INUD (AFU_ORTHOLOGUE AFUA_5G00480)"/>
    <property type="match status" value="1"/>
</dbReference>
<evidence type="ECO:0000313" key="9">
    <source>
        <dbReference type="EMBL" id="QMU31583.1"/>
    </source>
</evidence>
<dbReference type="FunFam" id="2.115.10.20:FF:000003">
    <property type="entry name" value="Levanbiose-producing levanase"/>
    <property type="match status" value="1"/>
</dbReference>
<keyword evidence="10" id="KW-1185">Reference proteome</keyword>
<dbReference type="InterPro" id="IPR013320">
    <property type="entry name" value="ConA-like_dom_sf"/>
</dbReference>
<evidence type="ECO:0000256" key="3">
    <source>
        <dbReference type="ARBA" id="ARBA00023277"/>
    </source>
</evidence>
<comment type="similarity">
    <text evidence="1 5">Belongs to the glycosyl hydrolase 32 family.</text>
</comment>
<dbReference type="Pfam" id="PF00251">
    <property type="entry name" value="Glyco_hydro_32N"/>
    <property type="match status" value="1"/>
</dbReference>
<dbReference type="Gene3D" id="2.60.120.560">
    <property type="entry name" value="Exo-inulinase, domain 1"/>
    <property type="match status" value="1"/>
</dbReference>
<keyword evidence="3" id="KW-0119">Carbohydrate metabolism</keyword>
<dbReference type="InterPro" id="IPR023296">
    <property type="entry name" value="Glyco_hydro_beta-prop_sf"/>
</dbReference>
<name>A0A7L7LFL5_9BACT</name>
<evidence type="ECO:0000256" key="5">
    <source>
        <dbReference type="RuleBase" id="RU362110"/>
    </source>
</evidence>
<dbReference type="SUPFAM" id="SSF75005">
    <property type="entry name" value="Arabinanase/levansucrase/invertase"/>
    <property type="match status" value="1"/>
</dbReference>